<name>A0ABS8UQ91_DATST</name>
<comment type="caution">
    <text evidence="2">The sequence shown here is derived from an EMBL/GenBank/DDBJ whole genome shotgun (WGS) entry which is preliminary data.</text>
</comment>
<keyword evidence="3" id="KW-1185">Reference proteome</keyword>
<organism evidence="2 3">
    <name type="scientific">Datura stramonium</name>
    <name type="common">Jimsonweed</name>
    <name type="synonym">Common thornapple</name>
    <dbReference type="NCBI Taxonomy" id="4076"/>
    <lineage>
        <taxon>Eukaryota</taxon>
        <taxon>Viridiplantae</taxon>
        <taxon>Streptophyta</taxon>
        <taxon>Embryophyta</taxon>
        <taxon>Tracheophyta</taxon>
        <taxon>Spermatophyta</taxon>
        <taxon>Magnoliopsida</taxon>
        <taxon>eudicotyledons</taxon>
        <taxon>Gunneridae</taxon>
        <taxon>Pentapetalae</taxon>
        <taxon>asterids</taxon>
        <taxon>lamiids</taxon>
        <taxon>Solanales</taxon>
        <taxon>Solanaceae</taxon>
        <taxon>Solanoideae</taxon>
        <taxon>Datureae</taxon>
        <taxon>Datura</taxon>
    </lineage>
</organism>
<sequence length="142" mass="16337">MIEHMLKIVGSKDGHHGLEYWYLLTRVFKNFGVPLGRGTVETRKQIFTLSTLEEEANLGLMKVEQSSGEPGVMLELQDENALLKDENTALKKQLEDLTQQMLRDQNATNERIDKNPLQIVIYLLYLGFYFPFPLQPPRIACL</sequence>
<feature type="coiled-coil region" evidence="1">
    <location>
        <begin position="73"/>
        <end position="107"/>
    </location>
</feature>
<accession>A0ABS8UQ91</accession>
<dbReference type="Proteomes" id="UP000823775">
    <property type="component" value="Unassembled WGS sequence"/>
</dbReference>
<protein>
    <submittedName>
        <fullName evidence="2">Uncharacterized protein</fullName>
    </submittedName>
</protein>
<evidence type="ECO:0000313" key="2">
    <source>
        <dbReference type="EMBL" id="MCD9561091.1"/>
    </source>
</evidence>
<evidence type="ECO:0000256" key="1">
    <source>
        <dbReference type="SAM" id="Coils"/>
    </source>
</evidence>
<reference evidence="2 3" key="1">
    <citation type="journal article" date="2021" name="BMC Genomics">
        <title>Datura genome reveals duplications of psychoactive alkaloid biosynthetic genes and high mutation rate following tissue culture.</title>
        <authorList>
            <person name="Rajewski A."/>
            <person name="Carter-House D."/>
            <person name="Stajich J."/>
            <person name="Litt A."/>
        </authorList>
    </citation>
    <scope>NUCLEOTIDE SEQUENCE [LARGE SCALE GENOMIC DNA]</scope>
    <source>
        <strain evidence="2">AR-01</strain>
    </source>
</reference>
<proteinExistence type="predicted"/>
<dbReference type="EMBL" id="JACEIK010002425">
    <property type="protein sequence ID" value="MCD9561091.1"/>
    <property type="molecule type" value="Genomic_DNA"/>
</dbReference>
<keyword evidence="1" id="KW-0175">Coiled coil</keyword>
<gene>
    <name evidence="2" type="ORF">HAX54_020051</name>
</gene>
<evidence type="ECO:0000313" key="3">
    <source>
        <dbReference type="Proteomes" id="UP000823775"/>
    </source>
</evidence>